<evidence type="ECO:0000313" key="5">
    <source>
        <dbReference type="Proteomes" id="UP000078544"/>
    </source>
</evidence>
<feature type="region of interest" description="Disordered" evidence="3">
    <location>
        <begin position="1141"/>
        <end position="1162"/>
    </location>
</feature>
<dbReference type="PANTHER" id="PTHR15992:SF5">
    <property type="entry name" value="HOLLIDAY JUNCTION RECOGNITION PROTEIN"/>
    <property type="match status" value="1"/>
</dbReference>
<dbReference type="GO" id="GO:0003677">
    <property type="term" value="F:DNA binding"/>
    <property type="evidence" value="ECO:0007669"/>
    <property type="project" value="UniProtKB-KW"/>
</dbReference>
<comment type="subcellular location">
    <subcellularLocation>
        <location evidence="1">Nucleus</location>
    </subcellularLocation>
</comment>
<feature type="compositionally biased region" description="Low complexity" evidence="3">
    <location>
        <begin position="1274"/>
        <end position="1286"/>
    </location>
</feature>
<evidence type="ECO:0000256" key="1">
    <source>
        <dbReference type="ARBA" id="ARBA00004123"/>
    </source>
</evidence>
<feature type="compositionally biased region" description="Acidic residues" evidence="3">
    <location>
        <begin position="1013"/>
        <end position="1028"/>
    </location>
</feature>
<feature type="compositionally biased region" description="Polar residues" evidence="3">
    <location>
        <begin position="814"/>
        <end position="826"/>
    </location>
</feature>
<dbReference type="GO" id="GO:0005634">
    <property type="term" value="C:nucleus"/>
    <property type="evidence" value="ECO:0007669"/>
    <property type="project" value="UniProtKB-SubCell"/>
</dbReference>
<feature type="compositionally biased region" description="Acidic residues" evidence="3">
    <location>
        <begin position="866"/>
        <end position="881"/>
    </location>
</feature>
<dbReference type="PANTHER" id="PTHR15992">
    <property type="entry name" value="HOLLIDAY JUNCTION RECOGNITION PROTEIN"/>
    <property type="match status" value="1"/>
</dbReference>
<dbReference type="GO" id="GO:0006355">
    <property type="term" value="P:regulation of DNA-templated transcription"/>
    <property type="evidence" value="ECO:0007669"/>
    <property type="project" value="InterPro"/>
</dbReference>
<feature type="region of interest" description="Disordered" evidence="3">
    <location>
        <begin position="1010"/>
        <end position="1093"/>
    </location>
</feature>
<protein>
    <submittedName>
        <fullName evidence="4">Myb-like DNA-binding domain protein</fullName>
    </submittedName>
</protein>
<feature type="region of interest" description="Disordered" evidence="3">
    <location>
        <begin position="804"/>
        <end position="989"/>
    </location>
</feature>
<keyword evidence="4" id="KW-0238">DNA-binding</keyword>
<dbReference type="GO" id="GO:0042393">
    <property type="term" value="F:histone binding"/>
    <property type="evidence" value="ECO:0007669"/>
    <property type="project" value="InterPro"/>
</dbReference>
<dbReference type="InterPro" id="IPR017956">
    <property type="entry name" value="AT_hook_DNA-bd_motif"/>
</dbReference>
<accession>A0A167Z2P3</accession>
<dbReference type="GO" id="GO:0046982">
    <property type="term" value="F:protein heterodimerization activity"/>
    <property type="evidence" value="ECO:0007669"/>
    <property type="project" value="InterPro"/>
</dbReference>
<feature type="compositionally biased region" description="Low complexity" evidence="3">
    <location>
        <begin position="569"/>
        <end position="580"/>
    </location>
</feature>
<feature type="compositionally biased region" description="Acidic residues" evidence="3">
    <location>
        <begin position="20"/>
        <end position="38"/>
    </location>
</feature>
<evidence type="ECO:0000256" key="3">
    <source>
        <dbReference type="SAM" id="MobiDB-lite"/>
    </source>
</evidence>
<feature type="region of interest" description="Disordered" evidence="3">
    <location>
        <begin position="558"/>
        <end position="621"/>
    </location>
</feature>
<dbReference type="InterPro" id="IPR000637">
    <property type="entry name" value="HMGI/Y_DNA-bd_CS"/>
</dbReference>
<dbReference type="Gene3D" id="1.10.20.10">
    <property type="entry name" value="Histone, subunit A"/>
    <property type="match status" value="1"/>
</dbReference>
<dbReference type="Proteomes" id="UP000078544">
    <property type="component" value="Unassembled WGS sequence"/>
</dbReference>
<feature type="region of interest" description="Disordered" evidence="3">
    <location>
        <begin position="130"/>
        <end position="163"/>
    </location>
</feature>
<feature type="region of interest" description="Disordered" evidence="3">
    <location>
        <begin position="1"/>
        <end position="40"/>
    </location>
</feature>
<feature type="compositionally biased region" description="Polar residues" evidence="3">
    <location>
        <begin position="1071"/>
        <end position="1080"/>
    </location>
</feature>
<name>A0A167Z2P3_9HYPO</name>
<dbReference type="InterPro" id="IPR009072">
    <property type="entry name" value="Histone-fold"/>
</dbReference>
<dbReference type="Pfam" id="PF10384">
    <property type="entry name" value="Scm3"/>
    <property type="match status" value="1"/>
</dbReference>
<dbReference type="SMART" id="SM00384">
    <property type="entry name" value="AT_hook"/>
    <property type="match status" value="3"/>
</dbReference>
<proteinExistence type="predicted"/>
<feature type="region of interest" description="Disordered" evidence="3">
    <location>
        <begin position="367"/>
        <end position="428"/>
    </location>
</feature>
<dbReference type="InterPro" id="IPR018465">
    <property type="entry name" value="Scm3/HJURP"/>
</dbReference>
<evidence type="ECO:0000256" key="2">
    <source>
        <dbReference type="ARBA" id="ARBA00023242"/>
    </source>
</evidence>
<feature type="compositionally biased region" description="Polar residues" evidence="3">
    <location>
        <begin position="1229"/>
        <end position="1248"/>
    </location>
</feature>
<organism evidence="4 5">
    <name type="scientific">Moelleriella libera RCEF 2490</name>
    <dbReference type="NCBI Taxonomy" id="1081109"/>
    <lineage>
        <taxon>Eukaryota</taxon>
        <taxon>Fungi</taxon>
        <taxon>Dikarya</taxon>
        <taxon>Ascomycota</taxon>
        <taxon>Pezizomycotina</taxon>
        <taxon>Sordariomycetes</taxon>
        <taxon>Hypocreomycetidae</taxon>
        <taxon>Hypocreales</taxon>
        <taxon>Clavicipitaceae</taxon>
        <taxon>Moelleriella</taxon>
    </lineage>
</organism>
<dbReference type="OrthoDB" id="2420608at2759"/>
<sequence length="1422" mass="154367">MEPAFKRRRLNEPVQACADADPEDEGGEWEEYDGDDDTDTARLERQKGDFAEEDDSYQLAIVKAYADERFRAKMDHIFKKYGRDFEGIGDEIDLDTGEIVVNNGHIENMRNEVDVGIPGEMDEDTVSQVLHEDDDSSTIAEDDDDDDGDDCEEGDEVAEEEAGNSRVLREFVAAEPAPGPSHEVGDNGQFVYTPANAHWTSDDEEVEVAPDYMQVEGAYPDPDSLDIVPGYGYPAIDQEGPTLISGLYQGGGLRYATSQGEFGGSPFALGPWEMLPPSYDRFDYSRQDSLGAPRSDYSFRNVETGQRSAARIWPGELEARKLKALPPAKMNEGDGQESPRQAGQSANFFELYPEEGAALYGSTVEKANNHPSERHAPNSEALPGVATEDSDTAEDPVFSGGEIDVSSQTGDEVARPRPGSTSDSRRVIADSQDTAISPDDASEQLPVQAAPPVRQLTQRDFDLACMLSDDEAPIIPHPAGGIKRPLTALQPNAVPINSRSVSDGSALKRGRGRPRKYPLQEVNGKLVRVRPRKKKCQPHPQPLASSHSAAEVICLGEAHGPGQQPHIPGSVSSKVTGTSTADQMGASLPSEKRKRGRPRKQPSAELPGVGTTPETAQAPPTQPSLLGRQFGLPVAGQPFYYGPYPHVLQPQAFQYPYATAWQQPFLPFPQFAPPFAYSTWPQTYPQLPNDLLQHSAVNQAAQQKIKQHPLLLQPNTIAGKEQQPVKRGRGRPRKYPVGYKRCRKRVQIPALQNSMTALLSGHHNRTAVSEDAWYGVARRLAADISCLQTGYMVSNGLKAQTVTYVSPRRKARPPSQSYRGSGSSAAESKRCVPSGDRSRVIEVMSNTEMSPLRPQAAHVDHTSSSDEPESSESEFQSEPESESGSGSGSESGAESATYDDERGNDEGFAMPESPSPSVDAAQSISSPRPLASTRETSPLCQSERALASSISRLTPDARPRTPPQILNRKTPSPGKDVFSLPTSPASVTKRIPAPIATLDHEDAVASRNSLDNWDTDGLEMPDFVDDDSQSPRLDRAASALVRSSPQNHVSQEELRAPLTPKAATTEESDTLRNGSPSNLVAASAKRSPILPKSPSISRVNVLATPRKPSSDHASSPIFVEDEQRLDSTKINEIIAPTPIVLPPAVNSSSSATPQKSGDHTPSEEYLSVLAKTPPRKEILRSPMVPRSAERCTPVYKTVAPSPTKPPIIKERRTMGEIRQAIMAPLQKPRASTSVMPNLPSSRPASHGTQGLGRHSEPSFVRKPLSKPPAATRESTSLTSSRGGRSSQHLFQAAHKPLSRRPRPSLPNKSKRNEGEDESDELAENVQSKSSSVKPARPFISSKIARDSKRKMRKPSPVAMAIENNGGGKPDKHKAKSKEERKRRRHTDGDADGRNHSAGSAGGSQVCGVDGYTCNRDFCFTCL</sequence>
<feature type="compositionally biased region" description="Acidic residues" evidence="3">
    <location>
        <begin position="132"/>
        <end position="162"/>
    </location>
</feature>
<gene>
    <name evidence="4" type="ORF">AAL_06292</name>
</gene>
<keyword evidence="2" id="KW-0539">Nucleus</keyword>
<feature type="region of interest" description="Disordered" evidence="3">
    <location>
        <begin position="1223"/>
        <end position="1404"/>
    </location>
</feature>
<dbReference type="PRINTS" id="PR00929">
    <property type="entry name" value="ATHOOK"/>
</dbReference>
<keyword evidence="5" id="KW-1185">Reference proteome</keyword>
<feature type="compositionally biased region" description="Basic residues" evidence="3">
    <location>
        <begin position="1370"/>
        <end position="1385"/>
    </location>
</feature>
<feature type="compositionally biased region" description="Basic and acidic residues" evidence="3">
    <location>
        <begin position="367"/>
        <end position="377"/>
    </location>
</feature>
<dbReference type="EMBL" id="AZGY01000016">
    <property type="protein sequence ID" value="KZZ92082.1"/>
    <property type="molecule type" value="Genomic_DNA"/>
</dbReference>
<dbReference type="PROSITE" id="PS00354">
    <property type="entry name" value="HMGI_Y"/>
    <property type="match status" value="1"/>
</dbReference>
<feature type="compositionally biased region" description="Low complexity" evidence="3">
    <location>
        <begin position="882"/>
        <end position="895"/>
    </location>
</feature>
<evidence type="ECO:0000313" key="4">
    <source>
        <dbReference type="EMBL" id="KZZ92082.1"/>
    </source>
</evidence>
<comment type="caution">
    <text evidence="4">The sequence shown here is derived from an EMBL/GenBank/DDBJ whole genome shotgun (WGS) entry which is preliminary data.</text>
</comment>
<feature type="region of interest" description="Disordered" evidence="3">
    <location>
        <begin position="495"/>
        <end position="517"/>
    </location>
</feature>
<feature type="compositionally biased region" description="Polar residues" evidence="3">
    <location>
        <begin position="1145"/>
        <end position="1155"/>
    </location>
</feature>
<reference evidence="4 5" key="1">
    <citation type="journal article" date="2016" name="Genome Biol. Evol.">
        <title>Divergent and convergent evolution of fungal pathogenicity.</title>
        <authorList>
            <person name="Shang Y."/>
            <person name="Xiao G."/>
            <person name="Zheng P."/>
            <person name="Cen K."/>
            <person name="Zhan S."/>
            <person name="Wang C."/>
        </authorList>
    </citation>
    <scope>NUCLEOTIDE SEQUENCE [LARGE SCALE GENOMIC DNA]</scope>
    <source>
        <strain evidence="4 5">RCEF 2490</strain>
    </source>
</reference>